<dbReference type="InParanoid" id="A0A1V8SGT8"/>
<gene>
    <name evidence="2" type="ORF">B0A48_15636</name>
</gene>
<sequence>MDRGLHISSLQAMLSRPEGKVEIAVVGWGSGRVLDSGGRDVCRCRNGAHRHPLRWTDRVDLRAYIWPELGPFPVASLDVAMPLRAAYPPLVTCDPVVSLTDPPSPYSGHCSREQSYRPSDCSICHSSLVSKKGTGFWEGGKGTRDKSRMSRKDPRKYKRRGGTKVGGGGK</sequence>
<feature type="compositionally biased region" description="Basic and acidic residues" evidence="1">
    <location>
        <begin position="141"/>
        <end position="152"/>
    </location>
</feature>
<dbReference type="OrthoDB" id="10253329at2759"/>
<dbReference type="Proteomes" id="UP000192596">
    <property type="component" value="Unassembled WGS sequence"/>
</dbReference>
<evidence type="ECO:0000313" key="3">
    <source>
        <dbReference type="Proteomes" id="UP000192596"/>
    </source>
</evidence>
<evidence type="ECO:0000313" key="2">
    <source>
        <dbReference type="EMBL" id="OQN98368.1"/>
    </source>
</evidence>
<organism evidence="2 3">
    <name type="scientific">Cryoendolithus antarcticus</name>
    <dbReference type="NCBI Taxonomy" id="1507870"/>
    <lineage>
        <taxon>Eukaryota</taxon>
        <taxon>Fungi</taxon>
        <taxon>Dikarya</taxon>
        <taxon>Ascomycota</taxon>
        <taxon>Pezizomycotina</taxon>
        <taxon>Dothideomycetes</taxon>
        <taxon>Dothideomycetidae</taxon>
        <taxon>Cladosporiales</taxon>
        <taxon>Cladosporiaceae</taxon>
        <taxon>Cryoendolithus</taxon>
    </lineage>
</organism>
<name>A0A1V8SGT8_9PEZI</name>
<accession>A0A1V8SGT8</accession>
<protein>
    <submittedName>
        <fullName evidence="2">Uncharacterized protein</fullName>
    </submittedName>
</protein>
<dbReference type="EMBL" id="NAJO01000046">
    <property type="protein sequence ID" value="OQN98368.1"/>
    <property type="molecule type" value="Genomic_DNA"/>
</dbReference>
<dbReference type="AlphaFoldDB" id="A0A1V8SGT8"/>
<evidence type="ECO:0000256" key="1">
    <source>
        <dbReference type="SAM" id="MobiDB-lite"/>
    </source>
</evidence>
<keyword evidence="3" id="KW-1185">Reference proteome</keyword>
<proteinExistence type="predicted"/>
<dbReference type="STRING" id="1507870.A0A1V8SGT8"/>
<comment type="caution">
    <text evidence="2">The sequence shown here is derived from an EMBL/GenBank/DDBJ whole genome shotgun (WGS) entry which is preliminary data.</text>
</comment>
<feature type="region of interest" description="Disordered" evidence="1">
    <location>
        <begin position="135"/>
        <end position="170"/>
    </location>
</feature>
<feature type="compositionally biased region" description="Basic residues" evidence="1">
    <location>
        <begin position="153"/>
        <end position="162"/>
    </location>
</feature>
<reference evidence="3" key="1">
    <citation type="submission" date="2017-03" db="EMBL/GenBank/DDBJ databases">
        <title>Genomes of endolithic fungi from Antarctica.</title>
        <authorList>
            <person name="Coleine C."/>
            <person name="Masonjones S."/>
            <person name="Stajich J.E."/>
        </authorList>
    </citation>
    <scope>NUCLEOTIDE SEQUENCE [LARGE SCALE GENOMIC DNA]</scope>
    <source>
        <strain evidence="3">CCFEE 5527</strain>
    </source>
</reference>